<dbReference type="GO" id="GO:0051539">
    <property type="term" value="F:4 iron, 4 sulfur cluster binding"/>
    <property type="evidence" value="ECO:0007669"/>
    <property type="project" value="UniProtKB-UniRule"/>
</dbReference>
<comment type="subcellular location">
    <subcellularLocation>
        <location evidence="9">Cytoplasm</location>
    </subcellularLocation>
</comment>
<dbReference type="Gene3D" id="3.20.20.70">
    <property type="entry name" value="Aldolase class I"/>
    <property type="match status" value="1"/>
</dbReference>
<evidence type="ECO:0000256" key="8">
    <source>
        <dbReference type="ARBA" id="ARBA00023186"/>
    </source>
</evidence>
<dbReference type="SFLD" id="SFLDG01082">
    <property type="entry name" value="B12-binding_domain_containing"/>
    <property type="match status" value="1"/>
</dbReference>
<dbReference type="GO" id="GO:0005737">
    <property type="term" value="C:cytoplasm"/>
    <property type="evidence" value="ECO:0007669"/>
    <property type="project" value="UniProtKB-SubCell"/>
</dbReference>
<evidence type="ECO:0000256" key="6">
    <source>
        <dbReference type="ARBA" id="ARBA00023004"/>
    </source>
</evidence>
<dbReference type="AlphaFoldDB" id="A0A917NL42"/>
<dbReference type="NCBIfam" id="TIGR00539">
    <property type="entry name" value="hemN_rel"/>
    <property type="match status" value="1"/>
</dbReference>
<dbReference type="Pfam" id="PF04055">
    <property type="entry name" value="Radical_SAM"/>
    <property type="match status" value="1"/>
</dbReference>
<dbReference type="GO" id="GO:0046872">
    <property type="term" value="F:metal ion binding"/>
    <property type="evidence" value="ECO:0007669"/>
    <property type="project" value="UniProtKB-UniRule"/>
</dbReference>
<reference evidence="11" key="2">
    <citation type="submission" date="2020-09" db="EMBL/GenBank/DDBJ databases">
        <authorList>
            <person name="Sun Q."/>
            <person name="Ohkuma M."/>
        </authorList>
    </citation>
    <scope>NUCLEOTIDE SEQUENCE</scope>
    <source>
        <strain evidence="11">JCM 18487</strain>
    </source>
</reference>
<keyword evidence="9" id="KW-0004">4Fe-4S</keyword>
<dbReference type="SFLD" id="SFLDF00562">
    <property type="entry name" value="HemN-like__clustered_with_heat"/>
    <property type="match status" value="1"/>
</dbReference>
<keyword evidence="3 9" id="KW-0349">Heme</keyword>
<evidence type="ECO:0000313" key="11">
    <source>
        <dbReference type="EMBL" id="GGJ09376.1"/>
    </source>
</evidence>
<protein>
    <recommendedName>
        <fullName evidence="2 9">Heme chaperone HemW</fullName>
    </recommendedName>
</protein>
<keyword evidence="4 9" id="KW-0949">S-adenosyl-L-methionine</keyword>
<evidence type="ECO:0000256" key="2">
    <source>
        <dbReference type="ARBA" id="ARBA00017228"/>
    </source>
</evidence>
<dbReference type="SFLD" id="SFLDG01065">
    <property type="entry name" value="anaerobic_coproporphyrinogen-I"/>
    <property type="match status" value="1"/>
</dbReference>
<keyword evidence="5 9" id="KW-0479">Metal-binding</keyword>
<dbReference type="EMBL" id="BMOY01000028">
    <property type="protein sequence ID" value="GGJ09376.1"/>
    <property type="molecule type" value="Genomic_DNA"/>
</dbReference>
<evidence type="ECO:0000256" key="5">
    <source>
        <dbReference type="ARBA" id="ARBA00022723"/>
    </source>
</evidence>
<dbReference type="InterPro" id="IPR013785">
    <property type="entry name" value="Aldolase_TIM"/>
</dbReference>
<comment type="caution">
    <text evidence="11">The sequence shown here is derived from an EMBL/GenBank/DDBJ whole genome shotgun (WGS) entry which is preliminary data.</text>
</comment>
<dbReference type="GO" id="GO:0004109">
    <property type="term" value="F:coproporphyrinogen oxidase activity"/>
    <property type="evidence" value="ECO:0007669"/>
    <property type="project" value="InterPro"/>
</dbReference>
<dbReference type="InterPro" id="IPR010723">
    <property type="entry name" value="HemN_C"/>
</dbReference>
<evidence type="ECO:0000259" key="10">
    <source>
        <dbReference type="PROSITE" id="PS51918"/>
    </source>
</evidence>
<keyword evidence="7 9" id="KW-0411">Iron-sulfur</keyword>
<reference evidence="11" key="1">
    <citation type="journal article" date="2014" name="Int. J. Syst. Evol. Microbiol.">
        <title>Complete genome sequence of Corynebacterium casei LMG S-19264T (=DSM 44701T), isolated from a smear-ripened cheese.</title>
        <authorList>
            <consortium name="US DOE Joint Genome Institute (JGI-PGF)"/>
            <person name="Walter F."/>
            <person name="Albersmeier A."/>
            <person name="Kalinowski J."/>
            <person name="Ruckert C."/>
        </authorList>
    </citation>
    <scope>NUCLEOTIDE SEQUENCE</scope>
    <source>
        <strain evidence="11">JCM 18487</strain>
    </source>
</reference>
<sequence>MQGPVWPGEIPVTALYIHIPFCASRCHYCDFTTYVAPQEAIDAYVDALLRELAMLAPLVREPLQTVFFGGGTPSLLSGAQMQRIMAAVRSCFGLRPDAEVTAEANPGTLDDRRLAAYREAGINRLSFGAQTFNPRLLAAMGRTHDAGAVREAVRGAQAAGFTRVNVDLMFGLPDQTLADVADALRETIALGVEHISAYWLKVEPGTPWHEWLAEGRIQLPGEDLEADMYDLVRDTLTRAGYVHYEVSNFARPGGEARHNLVYWRNEPYLAAGVSAHGYVAGWRYENVRPLRAYMERVRAGMRPLAWTHPVGPDEMMEDTMILGLRLREGVSRARFRERHGIDMLDRYGPVIADLAARGLVAWTGDRLHLTDRAWPVANEVFAAFLDRH</sequence>
<dbReference type="InterPro" id="IPR058240">
    <property type="entry name" value="rSAM_sf"/>
</dbReference>
<evidence type="ECO:0000256" key="9">
    <source>
        <dbReference type="RuleBase" id="RU364116"/>
    </source>
</evidence>
<dbReference type="InterPro" id="IPR007197">
    <property type="entry name" value="rSAM"/>
</dbReference>
<dbReference type="RefSeq" id="WP_229776730.1">
    <property type="nucleotide sequence ID" value="NZ_BMOY01000028.1"/>
</dbReference>
<gene>
    <name evidence="11" type="ORF">GCM10010885_18090</name>
</gene>
<dbReference type="InterPro" id="IPR004559">
    <property type="entry name" value="HemW-like"/>
</dbReference>
<accession>A0A917NL42</accession>
<evidence type="ECO:0000256" key="1">
    <source>
        <dbReference type="ARBA" id="ARBA00006100"/>
    </source>
</evidence>
<keyword evidence="12" id="KW-1185">Reference proteome</keyword>
<dbReference type="InterPro" id="IPR034505">
    <property type="entry name" value="Coproporphyrinogen-III_oxidase"/>
</dbReference>
<proteinExistence type="inferred from homology"/>
<dbReference type="SMART" id="SM00729">
    <property type="entry name" value="Elp3"/>
    <property type="match status" value="1"/>
</dbReference>
<feature type="domain" description="Radical SAM core" evidence="10">
    <location>
        <begin position="7"/>
        <end position="242"/>
    </location>
</feature>
<keyword evidence="8 9" id="KW-0143">Chaperone</keyword>
<dbReference type="CDD" id="cd01335">
    <property type="entry name" value="Radical_SAM"/>
    <property type="match status" value="1"/>
</dbReference>
<evidence type="ECO:0000256" key="7">
    <source>
        <dbReference type="ARBA" id="ARBA00023014"/>
    </source>
</evidence>
<dbReference type="PANTHER" id="PTHR13932:SF5">
    <property type="entry name" value="RADICAL S-ADENOSYL METHIONINE DOMAIN-CONTAINING PROTEIN 1, MITOCHONDRIAL"/>
    <property type="match status" value="1"/>
</dbReference>
<dbReference type="InterPro" id="IPR006638">
    <property type="entry name" value="Elp3/MiaA/NifB-like_rSAM"/>
</dbReference>
<dbReference type="SUPFAM" id="SSF102114">
    <property type="entry name" value="Radical SAM enzymes"/>
    <property type="match status" value="1"/>
</dbReference>
<evidence type="ECO:0000313" key="12">
    <source>
        <dbReference type="Proteomes" id="UP000637695"/>
    </source>
</evidence>
<dbReference type="Pfam" id="PF06969">
    <property type="entry name" value="HemN_C"/>
    <property type="match status" value="1"/>
</dbReference>
<dbReference type="SFLD" id="SFLDF00288">
    <property type="entry name" value="HemN-like__clustered_with_nucl"/>
    <property type="match status" value="1"/>
</dbReference>
<comment type="similarity">
    <text evidence="1">Belongs to the anaerobic coproporphyrinogen-III oxidase family. HemW subfamily.</text>
</comment>
<dbReference type="Proteomes" id="UP000637695">
    <property type="component" value="Unassembled WGS sequence"/>
</dbReference>
<keyword evidence="6 9" id="KW-0408">Iron</keyword>
<evidence type="ECO:0000256" key="3">
    <source>
        <dbReference type="ARBA" id="ARBA00022617"/>
    </source>
</evidence>
<keyword evidence="9" id="KW-0963">Cytoplasm</keyword>
<name>A0A917NL42_9BACL</name>
<comment type="function">
    <text evidence="9">Probably acts as a heme chaperone, transferring heme to an unknown acceptor. Binds one molecule of heme per monomer, possibly covalently. Binds 1 [4Fe-4S] cluster. The cluster is coordinated with 3 cysteines and an exchangeable S-adenosyl-L-methionine.</text>
</comment>
<dbReference type="SFLD" id="SFLDS00029">
    <property type="entry name" value="Radical_SAM"/>
    <property type="match status" value="1"/>
</dbReference>
<dbReference type="PANTHER" id="PTHR13932">
    <property type="entry name" value="COPROPORPHYRINIGEN III OXIDASE"/>
    <property type="match status" value="1"/>
</dbReference>
<evidence type="ECO:0000256" key="4">
    <source>
        <dbReference type="ARBA" id="ARBA00022691"/>
    </source>
</evidence>
<dbReference type="PROSITE" id="PS51918">
    <property type="entry name" value="RADICAL_SAM"/>
    <property type="match status" value="1"/>
</dbReference>
<dbReference type="GO" id="GO:0006779">
    <property type="term" value="P:porphyrin-containing compound biosynthetic process"/>
    <property type="evidence" value="ECO:0007669"/>
    <property type="project" value="InterPro"/>
</dbReference>
<organism evidence="11 12">
    <name type="scientific">Alicyclobacillus cellulosilyticus</name>
    <dbReference type="NCBI Taxonomy" id="1003997"/>
    <lineage>
        <taxon>Bacteria</taxon>
        <taxon>Bacillati</taxon>
        <taxon>Bacillota</taxon>
        <taxon>Bacilli</taxon>
        <taxon>Bacillales</taxon>
        <taxon>Alicyclobacillaceae</taxon>
        <taxon>Alicyclobacillus</taxon>
    </lineage>
</organism>